<sequence length="46" mass="5457">MVQIELFSYLRTVTEKFYLVKENERFANRVAIRRPASNKPEISKAL</sequence>
<dbReference type="AlphaFoldDB" id="A0A382I901"/>
<dbReference type="EMBL" id="UINC01065945">
    <property type="protein sequence ID" value="SVB96120.1"/>
    <property type="molecule type" value="Genomic_DNA"/>
</dbReference>
<name>A0A382I901_9ZZZZ</name>
<proteinExistence type="predicted"/>
<gene>
    <name evidence="1" type="ORF">METZ01_LOCUS248974</name>
</gene>
<protein>
    <submittedName>
        <fullName evidence="1">Uncharacterized protein</fullName>
    </submittedName>
</protein>
<evidence type="ECO:0000313" key="1">
    <source>
        <dbReference type="EMBL" id="SVB96120.1"/>
    </source>
</evidence>
<reference evidence="1" key="1">
    <citation type="submission" date="2018-05" db="EMBL/GenBank/DDBJ databases">
        <authorList>
            <person name="Lanie J.A."/>
            <person name="Ng W.-L."/>
            <person name="Kazmierczak K.M."/>
            <person name="Andrzejewski T.M."/>
            <person name="Davidsen T.M."/>
            <person name="Wayne K.J."/>
            <person name="Tettelin H."/>
            <person name="Glass J.I."/>
            <person name="Rusch D."/>
            <person name="Podicherti R."/>
            <person name="Tsui H.-C.T."/>
            <person name="Winkler M.E."/>
        </authorList>
    </citation>
    <scope>NUCLEOTIDE SEQUENCE</scope>
</reference>
<organism evidence="1">
    <name type="scientific">marine metagenome</name>
    <dbReference type="NCBI Taxonomy" id="408172"/>
    <lineage>
        <taxon>unclassified sequences</taxon>
        <taxon>metagenomes</taxon>
        <taxon>ecological metagenomes</taxon>
    </lineage>
</organism>
<accession>A0A382I901</accession>